<gene>
    <name evidence="5" type="ORF">LMG3458_03091</name>
</gene>
<dbReference type="GO" id="GO:0043709">
    <property type="term" value="P:cell adhesion involved in single-species biofilm formation"/>
    <property type="evidence" value="ECO:0007669"/>
    <property type="project" value="TreeGrafter"/>
</dbReference>
<dbReference type="GO" id="GO:1902201">
    <property type="term" value="P:negative regulation of bacterial-type flagellum-dependent cell motility"/>
    <property type="evidence" value="ECO:0007669"/>
    <property type="project" value="TreeGrafter"/>
</dbReference>
<dbReference type="PANTHER" id="PTHR45138">
    <property type="entry name" value="REGULATORY COMPONENTS OF SENSORY TRANSDUCTION SYSTEM"/>
    <property type="match status" value="1"/>
</dbReference>
<dbReference type="Pfam" id="PF00990">
    <property type="entry name" value="GGDEF"/>
    <property type="match status" value="1"/>
</dbReference>
<dbReference type="Gene3D" id="3.30.70.270">
    <property type="match status" value="1"/>
</dbReference>
<evidence type="ECO:0000313" key="5">
    <source>
        <dbReference type="EMBL" id="CAB3708794.1"/>
    </source>
</evidence>
<evidence type="ECO:0000256" key="2">
    <source>
        <dbReference type="ARBA" id="ARBA00034247"/>
    </source>
</evidence>
<dbReference type="FunFam" id="3.30.70.270:FF:000001">
    <property type="entry name" value="Diguanylate cyclase domain protein"/>
    <property type="match status" value="1"/>
</dbReference>
<dbReference type="InterPro" id="IPR029787">
    <property type="entry name" value="Nucleotide_cyclase"/>
</dbReference>
<keyword evidence="3" id="KW-0472">Membrane</keyword>
<protein>
    <recommendedName>
        <fullName evidence="1">diguanylate cyclase</fullName>
        <ecNumber evidence="1">2.7.7.65</ecNumber>
    </recommendedName>
</protein>
<keyword evidence="3" id="KW-1133">Transmembrane helix</keyword>
<evidence type="ECO:0000256" key="3">
    <source>
        <dbReference type="SAM" id="Phobius"/>
    </source>
</evidence>
<dbReference type="AlphaFoldDB" id="A0A6S7A9R1"/>
<keyword evidence="3" id="KW-0812">Transmembrane</keyword>
<reference evidence="5 6" key="1">
    <citation type="submission" date="2020-04" db="EMBL/GenBank/DDBJ databases">
        <authorList>
            <person name="De Canck E."/>
        </authorList>
    </citation>
    <scope>NUCLEOTIDE SEQUENCE [LARGE SCALE GENOMIC DNA]</scope>
    <source>
        <strain evidence="5 6">LMG 3458</strain>
    </source>
</reference>
<dbReference type="InterPro" id="IPR043128">
    <property type="entry name" value="Rev_trsase/Diguanyl_cyclase"/>
</dbReference>
<dbReference type="SUPFAM" id="SSF55073">
    <property type="entry name" value="Nucleotide cyclase"/>
    <property type="match status" value="1"/>
</dbReference>
<sequence length="529" mass="55622">MATRRKTSLLTVLIALAVASVVIGFSNALFAGYLVQKAQVITTVLDSNRAYAEKLAEVIDLYVDAQHRQLQAAVPRLAEMPTVPSSGDLSPIIGPAQGVSAVLLADAAGTITARFGPTPTPLAAVDTLAALGVNQLRAGEWVMPCCLANTAFGALTLVEPIMGPAATPKGFVAAVVILERGSRLDRLVGRHAYADGTSVYLVNVAGQVLYHHGDGGPDAGLIASLRAALAPGAPSGAVDLQDASGSRMLVGYAAMTRGKWAVVVQRPLDQALSPVKTLLGESLRFAIPAVGLTLLLVCVLAYAIARPLARLARAMDSAGAVSQDGARALSMRTWYFEADRLRQALAATVAQHRQEVGRLNTESMTDPMTGLRNRRAMRQRIDMLVAAGSPFAVIALDLDHFKQINDTHGHPAGDQVLIAVARALEEGVRQQDSPFRVGGEEFVVLVPVSSATAARLAAERLRKRVAGAAMPPGVGPVTVSVGVALWPQQGASPQAVIQRADQALYQSKQAGRDRVTLWQLDPSPNTDPA</sequence>
<dbReference type="InterPro" id="IPR000160">
    <property type="entry name" value="GGDEF_dom"/>
</dbReference>
<dbReference type="PANTHER" id="PTHR45138:SF9">
    <property type="entry name" value="DIGUANYLATE CYCLASE DGCM-RELATED"/>
    <property type="match status" value="1"/>
</dbReference>
<dbReference type="CDD" id="cd01949">
    <property type="entry name" value="GGDEF"/>
    <property type="match status" value="1"/>
</dbReference>
<dbReference type="SMART" id="SM00267">
    <property type="entry name" value="GGDEF"/>
    <property type="match status" value="1"/>
</dbReference>
<comment type="catalytic activity">
    <reaction evidence="2">
        <text>2 GTP = 3',3'-c-di-GMP + 2 diphosphate</text>
        <dbReference type="Rhea" id="RHEA:24898"/>
        <dbReference type="ChEBI" id="CHEBI:33019"/>
        <dbReference type="ChEBI" id="CHEBI:37565"/>
        <dbReference type="ChEBI" id="CHEBI:58805"/>
        <dbReference type="EC" id="2.7.7.65"/>
    </reaction>
</comment>
<dbReference type="CDD" id="cd18774">
    <property type="entry name" value="PDC2_HK_sensor"/>
    <property type="match status" value="1"/>
</dbReference>
<evidence type="ECO:0000256" key="1">
    <source>
        <dbReference type="ARBA" id="ARBA00012528"/>
    </source>
</evidence>
<dbReference type="GO" id="GO:0005886">
    <property type="term" value="C:plasma membrane"/>
    <property type="evidence" value="ECO:0007669"/>
    <property type="project" value="TreeGrafter"/>
</dbReference>
<proteinExistence type="predicted"/>
<dbReference type="EMBL" id="CADIJO010000009">
    <property type="protein sequence ID" value="CAB3708794.1"/>
    <property type="molecule type" value="Genomic_DNA"/>
</dbReference>
<organism evidence="5 6">
    <name type="scientific">Achromobacter deleyi</name>
    <dbReference type="NCBI Taxonomy" id="1353891"/>
    <lineage>
        <taxon>Bacteria</taxon>
        <taxon>Pseudomonadati</taxon>
        <taxon>Pseudomonadota</taxon>
        <taxon>Betaproteobacteria</taxon>
        <taxon>Burkholderiales</taxon>
        <taxon>Alcaligenaceae</taxon>
        <taxon>Achromobacter</taxon>
    </lineage>
</organism>
<dbReference type="NCBIfam" id="TIGR00254">
    <property type="entry name" value="GGDEF"/>
    <property type="match status" value="1"/>
</dbReference>
<evidence type="ECO:0000313" key="6">
    <source>
        <dbReference type="Proteomes" id="UP000494111"/>
    </source>
</evidence>
<feature type="domain" description="GGDEF" evidence="4">
    <location>
        <begin position="389"/>
        <end position="520"/>
    </location>
</feature>
<accession>A0A6S7A9R1</accession>
<dbReference type="InterPro" id="IPR050469">
    <property type="entry name" value="Diguanylate_Cyclase"/>
</dbReference>
<name>A0A6S7A9R1_9BURK</name>
<dbReference type="PROSITE" id="PS50887">
    <property type="entry name" value="GGDEF"/>
    <property type="match status" value="1"/>
</dbReference>
<dbReference type="EC" id="2.7.7.65" evidence="1"/>
<dbReference type="Proteomes" id="UP000494111">
    <property type="component" value="Unassembled WGS sequence"/>
</dbReference>
<dbReference type="GO" id="GO:0052621">
    <property type="term" value="F:diguanylate cyclase activity"/>
    <property type="evidence" value="ECO:0007669"/>
    <property type="project" value="UniProtKB-EC"/>
</dbReference>
<feature type="transmembrane region" description="Helical" evidence="3">
    <location>
        <begin position="285"/>
        <end position="305"/>
    </location>
</feature>
<evidence type="ECO:0000259" key="4">
    <source>
        <dbReference type="PROSITE" id="PS50887"/>
    </source>
</evidence>